<dbReference type="AlphaFoldDB" id="A0A399SWK8"/>
<accession>A0A399SWK8</accession>
<keyword evidence="3" id="KW-1185">Reference proteome</keyword>
<dbReference type="SUPFAM" id="SSF56925">
    <property type="entry name" value="OMPA-like"/>
    <property type="match status" value="1"/>
</dbReference>
<reference evidence="2 3" key="1">
    <citation type="submission" date="2018-08" db="EMBL/GenBank/DDBJ databases">
        <title>Pallidiluteibacterium maritimus gen. nov., sp. nov., isolated from coastal sediment.</title>
        <authorList>
            <person name="Zhou L.Y."/>
        </authorList>
    </citation>
    <scope>NUCLEOTIDE SEQUENCE [LARGE SCALE GENOMIC DNA]</scope>
    <source>
        <strain evidence="2 3">XSD2</strain>
    </source>
</reference>
<sequence length="185" mass="20888">MKKAFLTLVIAAIVAFVYGQNNTTAQKSAGSPNEVYTPSKFYYGGGLNLTFGSVTEVGISPLIGYKVTPQFSVGSQLTFEYFKYDRGSYDYNATNYGASLFTRYRFVPQVYAHMEFSMMNYDFQTYQGDSNRDWVPFLFVGGGFSQPLSKNTWVNAQLLFDVIQDENSPYKDWEPFYTIGVGVGF</sequence>
<gene>
    <name evidence="2" type="ORF">D1614_16685</name>
</gene>
<dbReference type="OrthoDB" id="1098580at2"/>
<name>A0A399SWK8_9BACT</name>
<dbReference type="RefSeq" id="WP_119439103.1">
    <property type="nucleotide sequence ID" value="NZ_QWGR01000010.1"/>
</dbReference>
<evidence type="ECO:0008006" key="4">
    <source>
        <dbReference type="Google" id="ProtNLM"/>
    </source>
</evidence>
<protein>
    <recommendedName>
        <fullName evidence="4">Outer membrane protein beta-barrel domain-containing protein</fullName>
    </recommendedName>
</protein>
<dbReference type="InterPro" id="IPR011250">
    <property type="entry name" value="OMP/PagP_B-barrel"/>
</dbReference>
<feature type="signal peptide" evidence="1">
    <location>
        <begin position="1"/>
        <end position="19"/>
    </location>
</feature>
<feature type="chain" id="PRO_5017306272" description="Outer membrane protein beta-barrel domain-containing protein" evidence="1">
    <location>
        <begin position="20"/>
        <end position="185"/>
    </location>
</feature>
<dbReference type="Proteomes" id="UP000265926">
    <property type="component" value="Unassembled WGS sequence"/>
</dbReference>
<keyword evidence="1" id="KW-0732">Signal</keyword>
<evidence type="ECO:0000313" key="3">
    <source>
        <dbReference type="Proteomes" id="UP000265926"/>
    </source>
</evidence>
<evidence type="ECO:0000313" key="2">
    <source>
        <dbReference type="EMBL" id="RIJ47064.1"/>
    </source>
</evidence>
<organism evidence="2 3">
    <name type="scientific">Maribellus luteus</name>
    <dbReference type="NCBI Taxonomy" id="2305463"/>
    <lineage>
        <taxon>Bacteria</taxon>
        <taxon>Pseudomonadati</taxon>
        <taxon>Bacteroidota</taxon>
        <taxon>Bacteroidia</taxon>
        <taxon>Marinilabiliales</taxon>
        <taxon>Prolixibacteraceae</taxon>
        <taxon>Maribellus</taxon>
    </lineage>
</organism>
<comment type="caution">
    <text evidence="2">The sequence shown here is derived from an EMBL/GenBank/DDBJ whole genome shotgun (WGS) entry which is preliminary data.</text>
</comment>
<evidence type="ECO:0000256" key="1">
    <source>
        <dbReference type="SAM" id="SignalP"/>
    </source>
</evidence>
<dbReference type="Gene3D" id="2.40.160.20">
    <property type="match status" value="1"/>
</dbReference>
<proteinExistence type="predicted"/>
<dbReference type="EMBL" id="QWGR01000010">
    <property type="protein sequence ID" value="RIJ47064.1"/>
    <property type="molecule type" value="Genomic_DNA"/>
</dbReference>